<reference evidence="2" key="1">
    <citation type="submission" date="2020-05" db="EMBL/GenBank/DDBJ databases">
        <authorList>
            <person name="Chiriac C."/>
            <person name="Salcher M."/>
            <person name="Ghai R."/>
            <person name="Kavagutti S V."/>
        </authorList>
    </citation>
    <scope>NUCLEOTIDE SEQUENCE</scope>
</reference>
<dbReference type="GO" id="GO:0005886">
    <property type="term" value="C:plasma membrane"/>
    <property type="evidence" value="ECO:0007669"/>
    <property type="project" value="TreeGrafter"/>
</dbReference>
<dbReference type="PANTHER" id="PTHR40758">
    <property type="entry name" value="CONSERVED PROTEIN"/>
    <property type="match status" value="1"/>
</dbReference>
<evidence type="ECO:0000313" key="3">
    <source>
        <dbReference type="EMBL" id="CAB5022569.1"/>
    </source>
</evidence>
<dbReference type="InterPro" id="IPR017517">
    <property type="entry name" value="Maleyloyr_isom"/>
</dbReference>
<dbReference type="SUPFAM" id="SSF109854">
    <property type="entry name" value="DinB/YfiT-like putative metalloenzymes"/>
    <property type="match status" value="1"/>
</dbReference>
<dbReference type="EMBL" id="CAFBPU010000005">
    <property type="protein sequence ID" value="CAB5022569.1"/>
    <property type="molecule type" value="Genomic_DNA"/>
</dbReference>
<evidence type="ECO:0000313" key="2">
    <source>
        <dbReference type="EMBL" id="CAB4926436.1"/>
    </source>
</evidence>
<protein>
    <submittedName>
        <fullName evidence="2">Unannotated protein</fullName>
    </submittedName>
</protein>
<dbReference type="PANTHER" id="PTHR40758:SF1">
    <property type="entry name" value="CONSERVED PROTEIN"/>
    <property type="match status" value="1"/>
</dbReference>
<gene>
    <name evidence="2" type="ORF">UFOPK3752_00159</name>
    <name evidence="3" type="ORF">UFOPK4150_00337</name>
</gene>
<dbReference type="Pfam" id="PF11716">
    <property type="entry name" value="MDMPI_N"/>
    <property type="match status" value="1"/>
</dbReference>
<organism evidence="2">
    <name type="scientific">freshwater metagenome</name>
    <dbReference type="NCBI Taxonomy" id="449393"/>
    <lineage>
        <taxon>unclassified sequences</taxon>
        <taxon>metagenomes</taxon>
        <taxon>ecological metagenomes</taxon>
    </lineage>
</organism>
<dbReference type="EMBL" id="CAFBND010000004">
    <property type="protein sequence ID" value="CAB4926436.1"/>
    <property type="molecule type" value="Genomic_DNA"/>
</dbReference>
<dbReference type="NCBIfam" id="TIGR03083">
    <property type="entry name" value="maleylpyruvate isomerase family mycothiol-dependent enzyme"/>
    <property type="match status" value="1"/>
</dbReference>
<accession>A0A6J7I7D5</accession>
<dbReference type="InterPro" id="IPR024344">
    <property type="entry name" value="MDMPI_metal-binding"/>
</dbReference>
<dbReference type="InterPro" id="IPR034660">
    <property type="entry name" value="DinB/YfiT-like"/>
</dbReference>
<evidence type="ECO:0000259" key="1">
    <source>
        <dbReference type="Pfam" id="PF11716"/>
    </source>
</evidence>
<name>A0A6J7I7D5_9ZZZZ</name>
<dbReference type="GO" id="GO:0046872">
    <property type="term" value="F:metal ion binding"/>
    <property type="evidence" value="ECO:0007669"/>
    <property type="project" value="InterPro"/>
</dbReference>
<feature type="domain" description="Mycothiol-dependent maleylpyruvate isomerase metal-binding" evidence="1">
    <location>
        <begin position="27"/>
        <end position="138"/>
    </location>
</feature>
<proteinExistence type="predicted"/>
<dbReference type="AlphaFoldDB" id="A0A6J7I7D5"/>
<sequence>MTLHPSIDGTRLEATEYLDLLDLDFEALLEASGDLGLDVPGCPGWTIADLLSHLVSVLRRRVVSLDLDAAPEGRGWGEIAEGMDVRDVLREVYGDVCVRLRSRDQNEKTWSFRPEEQTVGFWHRRLAHEISVHRWDAQSASRGIEGADPIDPVLASDGIDELLGWLVTSHPEYPQAGATGQTVLMSAGEHSWRIILNPMSVEVVGGSGDAGALMAAEPSGLLLEMWGRPGEHGVATMGDPVALRLLREHIAARGF</sequence>